<organism evidence="16">
    <name type="scientific">freshwater metagenome</name>
    <dbReference type="NCBI Taxonomy" id="449393"/>
    <lineage>
        <taxon>unclassified sequences</taxon>
        <taxon>metagenomes</taxon>
        <taxon>ecological metagenomes</taxon>
    </lineage>
</organism>
<reference evidence="16" key="1">
    <citation type="submission" date="2020-05" db="EMBL/GenBank/DDBJ databases">
        <authorList>
            <person name="Chiriac C."/>
            <person name="Salcher M."/>
            <person name="Ghai R."/>
            <person name="Kavagutti S V."/>
        </authorList>
    </citation>
    <scope>NUCLEOTIDE SEQUENCE</scope>
</reference>
<evidence type="ECO:0000256" key="7">
    <source>
        <dbReference type="ARBA" id="ARBA00022801"/>
    </source>
</evidence>
<evidence type="ECO:0000313" key="16">
    <source>
        <dbReference type="EMBL" id="CAB4867781.1"/>
    </source>
</evidence>
<evidence type="ECO:0000259" key="14">
    <source>
        <dbReference type="Pfam" id="PF00905"/>
    </source>
</evidence>
<keyword evidence="9" id="KW-0573">Peptidoglycan synthesis</keyword>
<evidence type="ECO:0000256" key="13">
    <source>
        <dbReference type="SAM" id="Phobius"/>
    </source>
</evidence>
<evidence type="ECO:0000256" key="1">
    <source>
        <dbReference type="ARBA" id="ARBA00004167"/>
    </source>
</evidence>
<gene>
    <name evidence="16" type="ORF">UFOPK3381_00620</name>
</gene>
<evidence type="ECO:0000259" key="15">
    <source>
        <dbReference type="Pfam" id="PF03717"/>
    </source>
</evidence>
<dbReference type="InterPro" id="IPR001460">
    <property type="entry name" value="PCN-bd_Tpept"/>
</dbReference>
<feature type="domain" description="Penicillin-binding protein dimerisation" evidence="15">
    <location>
        <begin position="105"/>
        <end position="276"/>
    </location>
</feature>
<dbReference type="Gene3D" id="3.30.1390.30">
    <property type="entry name" value="Penicillin-binding protein 2a, domain 3"/>
    <property type="match status" value="1"/>
</dbReference>
<name>A0A6J7DBT4_9ZZZZ</name>
<dbReference type="PANTHER" id="PTHR30627:SF2">
    <property type="entry name" value="PEPTIDOGLYCAN D,D-TRANSPEPTIDASE MRDA"/>
    <property type="match status" value="1"/>
</dbReference>
<keyword evidence="4" id="KW-0997">Cell inner membrane</keyword>
<dbReference type="PANTHER" id="PTHR30627">
    <property type="entry name" value="PEPTIDOGLYCAN D,D-TRANSPEPTIDASE"/>
    <property type="match status" value="1"/>
</dbReference>
<keyword evidence="5" id="KW-0645">Protease</keyword>
<dbReference type="GO" id="GO:0008658">
    <property type="term" value="F:penicillin binding"/>
    <property type="evidence" value="ECO:0007669"/>
    <property type="project" value="InterPro"/>
</dbReference>
<evidence type="ECO:0000256" key="4">
    <source>
        <dbReference type="ARBA" id="ARBA00022519"/>
    </source>
</evidence>
<dbReference type="InterPro" id="IPR050515">
    <property type="entry name" value="Beta-lactam/transpept"/>
</dbReference>
<dbReference type="GO" id="GO:0071555">
    <property type="term" value="P:cell wall organization"/>
    <property type="evidence" value="ECO:0007669"/>
    <property type="project" value="UniProtKB-KW"/>
</dbReference>
<dbReference type="SUPFAM" id="SSF56519">
    <property type="entry name" value="Penicillin binding protein dimerisation domain"/>
    <property type="match status" value="1"/>
</dbReference>
<keyword evidence="12" id="KW-0961">Cell wall biogenesis/degradation</keyword>
<comment type="subcellular location">
    <subcellularLocation>
        <location evidence="2">Cell membrane</location>
    </subcellularLocation>
    <subcellularLocation>
        <location evidence="1">Membrane</location>
        <topology evidence="1">Single-pass membrane protein</topology>
    </subcellularLocation>
</comment>
<dbReference type="GO" id="GO:0008360">
    <property type="term" value="P:regulation of cell shape"/>
    <property type="evidence" value="ECO:0007669"/>
    <property type="project" value="UniProtKB-KW"/>
</dbReference>
<dbReference type="InterPro" id="IPR005311">
    <property type="entry name" value="PBP_dimer"/>
</dbReference>
<dbReference type="SUPFAM" id="SSF56601">
    <property type="entry name" value="beta-lactamase/transpeptidase-like"/>
    <property type="match status" value="1"/>
</dbReference>
<dbReference type="GO" id="GO:0005886">
    <property type="term" value="C:plasma membrane"/>
    <property type="evidence" value="ECO:0007669"/>
    <property type="project" value="UniProtKB-SubCell"/>
</dbReference>
<keyword evidence="3" id="KW-1003">Cell membrane</keyword>
<keyword evidence="8" id="KW-0133">Cell shape</keyword>
<keyword evidence="10 13" id="KW-1133">Transmembrane helix</keyword>
<evidence type="ECO:0000256" key="12">
    <source>
        <dbReference type="ARBA" id="ARBA00023316"/>
    </source>
</evidence>
<dbReference type="NCBIfam" id="TIGR03423">
    <property type="entry name" value="pbp2_mrdA"/>
    <property type="match status" value="1"/>
</dbReference>
<evidence type="ECO:0000256" key="11">
    <source>
        <dbReference type="ARBA" id="ARBA00023136"/>
    </source>
</evidence>
<dbReference type="GO" id="GO:0071972">
    <property type="term" value="F:peptidoglycan L,D-transpeptidase activity"/>
    <property type="evidence" value="ECO:0007669"/>
    <property type="project" value="TreeGrafter"/>
</dbReference>
<proteinExistence type="predicted"/>
<feature type="domain" description="Penicillin-binding protein transpeptidase" evidence="14">
    <location>
        <begin position="327"/>
        <end position="675"/>
    </location>
</feature>
<evidence type="ECO:0000256" key="9">
    <source>
        <dbReference type="ARBA" id="ARBA00022984"/>
    </source>
</evidence>
<dbReference type="GO" id="GO:0006508">
    <property type="term" value="P:proteolysis"/>
    <property type="evidence" value="ECO:0007669"/>
    <property type="project" value="UniProtKB-KW"/>
</dbReference>
<evidence type="ECO:0000256" key="6">
    <source>
        <dbReference type="ARBA" id="ARBA00022692"/>
    </source>
</evidence>
<dbReference type="InterPro" id="IPR036138">
    <property type="entry name" value="PBP_dimer_sf"/>
</dbReference>
<dbReference type="GO" id="GO:0009252">
    <property type="term" value="P:peptidoglycan biosynthetic process"/>
    <property type="evidence" value="ECO:0007669"/>
    <property type="project" value="UniProtKB-KW"/>
</dbReference>
<dbReference type="Gene3D" id="3.90.1310.10">
    <property type="entry name" value="Penicillin-binding protein 2a (Domain 2)"/>
    <property type="match status" value="1"/>
</dbReference>
<keyword evidence="7" id="KW-0378">Hydrolase</keyword>
<keyword evidence="6 13" id="KW-0812">Transmembrane</keyword>
<evidence type="ECO:0000256" key="3">
    <source>
        <dbReference type="ARBA" id="ARBA00022475"/>
    </source>
</evidence>
<dbReference type="AlphaFoldDB" id="A0A6J7DBT4"/>
<dbReference type="Pfam" id="PF00905">
    <property type="entry name" value="Transpeptidase"/>
    <property type="match status" value="1"/>
</dbReference>
<sequence>MVRRKSWRARSTAPKFARWWAPWYTLNPLRGRGRRINERRSVGLRDLVAAPGEVRNRPDVRWRVIGGAFAVMLGLLVTRLFFLQVVDHDASLAAAKNNALRTSVVPASRGEIRDRTGVTLVGNVTTTELRLSYAEALLHPDVKGALAELTGKSNAELDRILGDLRYDRYQPIPILLDTPANLIEYLTLHRSEFPGVSLVRVSHRVYPLGGAVAPHLLGYVGPINGDELASRPNMGYQMDSKIGKAGIESFYETYLRGIDGKRTLRVDRRGNILDTVNTSSAKVGNSLVLNVDAGLQKALDGYLESSILRTRRTIDGRSGVYPPAPNGAAIVLDPRNGHVLAMSSYPSYDLSQFVTGLSNKTFQSLLSTGAFNNFAIQGQYTPGSTFKLITATAMLQTGIQSASKVINDKGTYKVPGCLQGYHGCVFHGDEAEGSGYVNLSRALTVSSDVYFYQLGYLFWSQTGRYGLTPIQDVAANYGLDSPTQIDLPDENVGRVDSPTVRKALYAEAPKAFPNVDWFTGDNLQMAFGQGSTAVTPLEMANAFATFANGGTRYAPEVVSAVVDARGKVIQSYGPKVLGHVSLPERIRGPILQGLLGVVSSPDGTANYPFTHYANFSLRDFPVAGKTGTASNAAGQEPNAWFVAFGPVPNPKYVVLCVIGKGGYGASSAAPVVAQAFDYLVRHPVKPVHIAPAIKTTKS</sequence>
<dbReference type="InterPro" id="IPR012338">
    <property type="entry name" value="Beta-lactam/transpept-like"/>
</dbReference>
<evidence type="ECO:0000256" key="8">
    <source>
        <dbReference type="ARBA" id="ARBA00022960"/>
    </source>
</evidence>
<evidence type="ECO:0000256" key="10">
    <source>
        <dbReference type="ARBA" id="ARBA00022989"/>
    </source>
</evidence>
<evidence type="ECO:0000256" key="2">
    <source>
        <dbReference type="ARBA" id="ARBA00004236"/>
    </source>
</evidence>
<dbReference type="Pfam" id="PF03717">
    <property type="entry name" value="PBP_dimer"/>
    <property type="match status" value="1"/>
</dbReference>
<protein>
    <submittedName>
        <fullName evidence="16">Unannotated protein</fullName>
    </submittedName>
</protein>
<dbReference type="InterPro" id="IPR017790">
    <property type="entry name" value="Penicillin-binding_protein_2"/>
</dbReference>
<keyword evidence="11 13" id="KW-0472">Membrane</keyword>
<accession>A0A6J7DBT4</accession>
<dbReference type="GO" id="GO:0009002">
    <property type="term" value="F:serine-type D-Ala-D-Ala carboxypeptidase activity"/>
    <property type="evidence" value="ECO:0007669"/>
    <property type="project" value="InterPro"/>
</dbReference>
<dbReference type="Gene3D" id="3.40.710.10">
    <property type="entry name" value="DD-peptidase/beta-lactamase superfamily"/>
    <property type="match status" value="1"/>
</dbReference>
<dbReference type="EMBL" id="CAFBLN010000019">
    <property type="protein sequence ID" value="CAB4867781.1"/>
    <property type="molecule type" value="Genomic_DNA"/>
</dbReference>
<evidence type="ECO:0000256" key="5">
    <source>
        <dbReference type="ARBA" id="ARBA00022670"/>
    </source>
</evidence>
<feature type="transmembrane region" description="Helical" evidence="13">
    <location>
        <begin position="64"/>
        <end position="82"/>
    </location>
</feature>